<evidence type="ECO:0000313" key="1">
    <source>
        <dbReference type="EMBL" id="CAI9923675.1"/>
    </source>
</evidence>
<dbReference type="AlphaFoldDB" id="A0AA86NPF1"/>
<keyword evidence="3" id="KW-1185">Reference proteome</keyword>
<protein>
    <submittedName>
        <fullName evidence="1">Uncharacterized protein</fullName>
    </submittedName>
</protein>
<dbReference type="EMBL" id="CAXDID020000550">
    <property type="protein sequence ID" value="CAL6101940.1"/>
    <property type="molecule type" value="Genomic_DNA"/>
</dbReference>
<dbReference type="InterPro" id="IPR015943">
    <property type="entry name" value="WD40/YVTN_repeat-like_dom_sf"/>
</dbReference>
<organism evidence="1">
    <name type="scientific">Hexamita inflata</name>
    <dbReference type="NCBI Taxonomy" id="28002"/>
    <lineage>
        <taxon>Eukaryota</taxon>
        <taxon>Metamonada</taxon>
        <taxon>Diplomonadida</taxon>
        <taxon>Hexamitidae</taxon>
        <taxon>Hexamitinae</taxon>
        <taxon>Hexamita</taxon>
    </lineage>
</organism>
<dbReference type="InterPro" id="IPR011047">
    <property type="entry name" value="Quinoprotein_ADH-like_sf"/>
</dbReference>
<dbReference type="EMBL" id="CATOUU010000292">
    <property type="protein sequence ID" value="CAI9923675.1"/>
    <property type="molecule type" value="Genomic_DNA"/>
</dbReference>
<reference evidence="2 3" key="2">
    <citation type="submission" date="2024-07" db="EMBL/GenBank/DDBJ databases">
        <authorList>
            <person name="Akdeniz Z."/>
        </authorList>
    </citation>
    <scope>NUCLEOTIDE SEQUENCE [LARGE SCALE GENOMIC DNA]</scope>
</reference>
<dbReference type="Gene3D" id="2.130.10.10">
    <property type="entry name" value="YVTN repeat-like/Quinoprotein amine dehydrogenase"/>
    <property type="match status" value="1"/>
</dbReference>
<accession>A0AA86NPF1</accession>
<sequence>MNCPICQKPLLGDIILNDIFCEHIRHKQCNIETFTDETLDICSMLPTNLLLTINVLNKLKTLKHLYITQQYNNQFKKLVEALFPKDLVQISKNQTNKEEAQFLKDVQNLSSNQKILQVKIPPKAKVEEALLQIPFENLSQTIIAITLLKRDLVPQDTTQLLDVDSVLSRYGVYFDKELFNKAVSESNQVLTQDSTSFTYKTYRAQMYDYELQNTASSNDKVYKLRNDSSTRQGGTTSYAPKSDSFVTCELNDDFDENIKIIPTQSKQYDWVNQMNKLKDKVIAYFQSNTLEQSYEGIIFDKIMRTIHILIRRRFMSISTKQDIREIMITLLPKLETIDGVKVTNEMRQSATKYCYKFYSFPHETMFPQMRLPTQQTTFSMILKSIGVNQNEVIIQKKGNITNGVSIVKQWHYNPSFPLKYQSMPQLNQIDAISTLKATLVQKASQPKYICLSSNSTNEHVCQKQTGNLPIFCQNPLNIGRYTVLKQFNDLLLAGTDCGQVIGFDPNMCYQEQINLNSYIDESHYAYPGFFKTSAIIGKDKYKEGITAISTSNDTLCFSSLSGKLYIQNVLNLSSIHLNKNQQIIDCGFVPNSIDILQNDILATGQGGAFIFDINKNQFTQLFKMPIQSQLTSSYQQSVPTDPGYYDYTSSRFISQNLVLLTDSIGGVRIFDLRSNTSQQIRLSSNISVSSFDLIDNDLVTVQSNCLISAIDLRSPSTLIERRIGKIMQLSQTPQVKFMAQKRVVLSLPHQNNFLLLENQNLKILNEFQIGHLSSEECVIKGVQPVNKYDFGFILQTGVESGVYVAKTMEPEDAL</sequence>
<proteinExistence type="predicted"/>
<gene>
    <name evidence="1" type="ORF">HINF_LOCUS11320</name>
    <name evidence="2" type="ORF">HINF_LOCUS71429</name>
</gene>
<dbReference type="SUPFAM" id="SSF50998">
    <property type="entry name" value="Quinoprotein alcohol dehydrogenase-like"/>
    <property type="match status" value="1"/>
</dbReference>
<name>A0AA86NPF1_9EUKA</name>
<comment type="caution">
    <text evidence="1">The sequence shown here is derived from an EMBL/GenBank/DDBJ whole genome shotgun (WGS) entry which is preliminary data.</text>
</comment>
<evidence type="ECO:0000313" key="2">
    <source>
        <dbReference type="EMBL" id="CAL6101940.1"/>
    </source>
</evidence>
<dbReference type="Proteomes" id="UP001642409">
    <property type="component" value="Unassembled WGS sequence"/>
</dbReference>
<evidence type="ECO:0000313" key="3">
    <source>
        <dbReference type="Proteomes" id="UP001642409"/>
    </source>
</evidence>
<reference evidence="1" key="1">
    <citation type="submission" date="2023-06" db="EMBL/GenBank/DDBJ databases">
        <authorList>
            <person name="Kurt Z."/>
        </authorList>
    </citation>
    <scope>NUCLEOTIDE SEQUENCE</scope>
</reference>